<evidence type="ECO:0000313" key="3">
    <source>
        <dbReference type="Proteomes" id="UP000648187"/>
    </source>
</evidence>
<proteinExistence type="predicted"/>
<evidence type="ECO:0000313" key="2">
    <source>
        <dbReference type="EMBL" id="KAF9411223.1"/>
    </source>
</evidence>
<protein>
    <submittedName>
        <fullName evidence="2">Uncharacterized protein</fullName>
    </submittedName>
</protein>
<feature type="chain" id="PRO_5032991072" evidence="1">
    <location>
        <begin position="23"/>
        <end position="789"/>
    </location>
</feature>
<organism evidence="2 3">
    <name type="scientific">Spodoptera exigua</name>
    <name type="common">Beet armyworm</name>
    <name type="synonym">Noctua fulgens</name>
    <dbReference type="NCBI Taxonomy" id="7107"/>
    <lineage>
        <taxon>Eukaryota</taxon>
        <taxon>Metazoa</taxon>
        <taxon>Ecdysozoa</taxon>
        <taxon>Arthropoda</taxon>
        <taxon>Hexapoda</taxon>
        <taxon>Insecta</taxon>
        <taxon>Pterygota</taxon>
        <taxon>Neoptera</taxon>
        <taxon>Endopterygota</taxon>
        <taxon>Lepidoptera</taxon>
        <taxon>Glossata</taxon>
        <taxon>Ditrysia</taxon>
        <taxon>Noctuoidea</taxon>
        <taxon>Noctuidae</taxon>
        <taxon>Amphipyrinae</taxon>
        <taxon>Spodoptera</taxon>
    </lineage>
</organism>
<dbReference type="Proteomes" id="UP000648187">
    <property type="component" value="Unassembled WGS sequence"/>
</dbReference>
<accession>A0A835GBG0</accession>
<comment type="caution">
    <text evidence="2">The sequence shown here is derived from an EMBL/GenBank/DDBJ whole genome shotgun (WGS) entry which is preliminary data.</text>
</comment>
<keyword evidence="3" id="KW-1185">Reference proteome</keyword>
<gene>
    <name evidence="2" type="ORF">HW555_009937</name>
</gene>
<reference evidence="2" key="1">
    <citation type="submission" date="2020-08" db="EMBL/GenBank/DDBJ databases">
        <title>Spodoptera exigua strain:BAW_Kor-Di-RS1 Genome sequencing and assembly.</title>
        <authorList>
            <person name="Kim J."/>
            <person name="Nam H.Y."/>
            <person name="Kwon M."/>
            <person name="Choi J.H."/>
            <person name="Cho S.R."/>
            <person name="Kim G.-H."/>
        </authorList>
    </citation>
    <scope>NUCLEOTIDE SEQUENCE</scope>
    <source>
        <strain evidence="2">BAW_Kor-Di-RS1</strain>
        <tissue evidence="2">Whole-body</tissue>
    </source>
</reference>
<dbReference type="EMBL" id="JACKWZ010000232">
    <property type="protein sequence ID" value="KAF9411223.1"/>
    <property type="molecule type" value="Genomic_DNA"/>
</dbReference>
<name>A0A835GBG0_SPOEX</name>
<keyword evidence="1" id="KW-0732">Signal</keyword>
<dbReference type="AlphaFoldDB" id="A0A835GBG0"/>
<sequence length="789" mass="89629">MLESACVLYIFALSVSISCCSTFYYSRSAFRRSENCNLCYEKECIPLEQSRCDYYKEVDSWLPKDDDEPGTADNPELKREVDDLMFDLVDKGVSNDMECIPYVSRYTNCNKDNVCLGCKNCACDGNGRWQCTTVASCHTRPAPLNIDHRVLVLVMGNLIESAHSKKVKRSAGNNSEETTTTSSTITLERIYKWFYGMAPLTHKKISTSVTPSNKATIAGLNNETDGASTESSPFTETFSTTAAAESKTTNTDTDSLEFDEVLRSIAVDTKSYNRRKPLDYKLNNESFSIDYIIFDQDNVTSDKANGDNLAYMMNLMQEDDVVTESSDSGATKIVIDLLPAAERLGAKSNTSEDYVAFNKDTETNVLENMNDVVDYNAINIVKRDVSDQNKTTASSTVPMLTILVNTTNNTKDNYTPESLPINIKESVLVPLTKVIVDKIKEVENLKNIKENLARFVNSDVAIPEDIKNNTGNSYFSIYNLVMDPGYGVGLRRSNSEGNDNHTLKLKDDIFEVIRDIITIKRRKGTDVPDDLNYLLHSLKRYVYKNRWEAKPKKMKMKKMKNFRRQMDQNDGRCSYTSFQDCLVKIIEEIDKDSPKSNALSPLSPTSRKIMKHIINSFYFDEHGVERLRVHDPSYNLTNDLNMIGTKWRDISANLISSTPFANLFRMKILHFVLTSDISKMNDVLGLIEFSHSRRMLPSLDKVSDNVIDKINVGLTAIHNKIQIIMRYYSQKPNSPDTTKDLVETEAATTKIKDKTDSKKKKKSFIYKTHPQFTRDFKERYRRASTQKSS</sequence>
<evidence type="ECO:0000256" key="1">
    <source>
        <dbReference type="SAM" id="SignalP"/>
    </source>
</evidence>
<feature type="signal peptide" evidence="1">
    <location>
        <begin position="1"/>
        <end position="22"/>
    </location>
</feature>